<dbReference type="Proteomes" id="UP000663823">
    <property type="component" value="Unassembled WGS sequence"/>
</dbReference>
<comment type="caution">
    <text evidence="1">The sequence shown here is derived from an EMBL/GenBank/DDBJ whole genome shotgun (WGS) entry which is preliminary data.</text>
</comment>
<protein>
    <submittedName>
        <fullName evidence="1">Uncharacterized protein</fullName>
    </submittedName>
</protein>
<sequence>GDISRLTKTSYQIVITTTTGLAK</sequence>
<evidence type="ECO:0000313" key="2">
    <source>
        <dbReference type="Proteomes" id="UP000663823"/>
    </source>
</evidence>
<gene>
    <name evidence="1" type="ORF">OTI717_LOCUS39303</name>
</gene>
<proteinExistence type="predicted"/>
<accession>A0A820CAA4</accession>
<reference evidence="1" key="1">
    <citation type="submission" date="2021-02" db="EMBL/GenBank/DDBJ databases">
        <authorList>
            <person name="Nowell W R."/>
        </authorList>
    </citation>
    <scope>NUCLEOTIDE SEQUENCE</scope>
</reference>
<organism evidence="1 2">
    <name type="scientific">Rotaria sordida</name>
    <dbReference type="NCBI Taxonomy" id="392033"/>
    <lineage>
        <taxon>Eukaryota</taxon>
        <taxon>Metazoa</taxon>
        <taxon>Spiralia</taxon>
        <taxon>Gnathifera</taxon>
        <taxon>Rotifera</taxon>
        <taxon>Eurotatoria</taxon>
        <taxon>Bdelloidea</taxon>
        <taxon>Philodinida</taxon>
        <taxon>Philodinidae</taxon>
        <taxon>Rotaria</taxon>
    </lineage>
</organism>
<dbReference type="EMBL" id="CAJOAX010024728">
    <property type="protein sequence ID" value="CAF4219177.1"/>
    <property type="molecule type" value="Genomic_DNA"/>
</dbReference>
<dbReference type="AlphaFoldDB" id="A0A820CAA4"/>
<evidence type="ECO:0000313" key="1">
    <source>
        <dbReference type="EMBL" id="CAF4219177.1"/>
    </source>
</evidence>
<feature type="non-terminal residue" evidence="1">
    <location>
        <position position="1"/>
    </location>
</feature>
<name>A0A820CAA4_9BILA</name>